<accession>A0ACD3AMU3</accession>
<keyword evidence="2" id="KW-1185">Reference proteome</keyword>
<organism evidence="1 2">
    <name type="scientific">Pluteus cervinus</name>
    <dbReference type="NCBI Taxonomy" id="181527"/>
    <lineage>
        <taxon>Eukaryota</taxon>
        <taxon>Fungi</taxon>
        <taxon>Dikarya</taxon>
        <taxon>Basidiomycota</taxon>
        <taxon>Agaricomycotina</taxon>
        <taxon>Agaricomycetes</taxon>
        <taxon>Agaricomycetidae</taxon>
        <taxon>Agaricales</taxon>
        <taxon>Pluteineae</taxon>
        <taxon>Pluteaceae</taxon>
        <taxon>Pluteus</taxon>
    </lineage>
</organism>
<proteinExistence type="predicted"/>
<dbReference type="EMBL" id="ML208394">
    <property type="protein sequence ID" value="TFK66800.1"/>
    <property type="molecule type" value="Genomic_DNA"/>
</dbReference>
<evidence type="ECO:0000313" key="2">
    <source>
        <dbReference type="Proteomes" id="UP000308600"/>
    </source>
</evidence>
<reference evidence="1 2" key="1">
    <citation type="journal article" date="2019" name="Nat. Ecol. Evol.">
        <title>Megaphylogeny resolves global patterns of mushroom evolution.</title>
        <authorList>
            <person name="Varga T."/>
            <person name="Krizsan K."/>
            <person name="Foldi C."/>
            <person name="Dima B."/>
            <person name="Sanchez-Garcia M."/>
            <person name="Sanchez-Ramirez S."/>
            <person name="Szollosi G.J."/>
            <person name="Szarkandi J.G."/>
            <person name="Papp V."/>
            <person name="Albert L."/>
            <person name="Andreopoulos W."/>
            <person name="Angelini C."/>
            <person name="Antonin V."/>
            <person name="Barry K.W."/>
            <person name="Bougher N.L."/>
            <person name="Buchanan P."/>
            <person name="Buyck B."/>
            <person name="Bense V."/>
            <person name="Catcheside P."/>
            <person name="Chovatia M."/>
            <person name="Cooper J."/>
            <person name="Damon W."/>
            <person name="Desjardin D."/>
            <person name="Finy P."/>
            <person name="Geml J."/>
            <person name="Haridas S."/>
            <person name="Hughes K."/>
            <person name="Justo A."/>
            <person name="Karasinski D."/>
            <person name="Kautmanova I."/>
            <person name="Kiss B."/>
            <person name="Kocsube S."/>
            <person name="Kotiranta H."/>
            <person name="LaButti K.M."/>
            <person name="Lechner B.E."/>
            <person name="Liimatainen K."/>
            <person name="Lipzen A."/>
            <person name="Lukacs Z."/>
            <person name="Mihaltcheva S."/>
            <person name="Morgado L.N."/>
            <person name="Niskanen T."/>
            <person name="Noordeloos M.E."/>
            <person name="Ohm R.A."/>
            <person name="Ortiz-Santana B."/>
            <person name="Ovrebo C."/>
            <person name="Racz N."/>
            <person name="Riley R."/>
            <person name="Savchenko A."/>
            <person name="Shiryaev A."/>
            <person name="Soop K."/>
            <person name="Spirin V."/>
            <person name="Szebenyi C."/>
            <person name="Tomsovsky M."/>
            <person name="Tulloss R.E."/>
            <person name="Uehling J."/>
            <person name="Grigoriev I.V."/>
            <person name="Vagvolgyi C."/>
            <person name="Papp T."/>
            <person name="Martin F.M."/>
            <person name="Miettinen O."/>
            <person name="Hibbett D.S."/>
            <person name="Nagy L.G."/>
        </authorList>
    </citation>
    <scope>NUCLEOTIDE SEQUENCE [LARGE SCALE GENOMIC DNA]</scope>
    <source>
        <strain evidence="1 2">NL-1719</strain>
    </source>
</reference>
<evidence type="ECO:0000313" key="1">
    <source>
        <dbReference type="EMBL" id="TFK66800.1"/>
    </source>
</evidence>
<gene>
    <name evidence="1" type="ORF">BDN72DRAFT_843809</name>
</gene>
<name>A0ACD3AMU3_9AGAR</name>
<protein>
    <submittedName>
        <fullName evidence="1">Uncharacterized protein</fullName>
    </submittedName>
</protein>
<sequence length="472" mass="54230">MVALITRLPAELLTEIFLWLQASYVEHYPEEILKWILVTHVSKRWRLIAFNSKELWTTIPTHQTAYAQLASRLSSPLLVSITDEHFMPSSQPSEETLGTFASLFPRARKIQAMSEIGSHFARALENTPLEFPRLQDLEIDEVAMHLTDISPFPNTLKCLRLSHSSFEWNWFDKLDRLTELHLCHNTSNGITVESFVDYMSQIPNLSHLEIRGLFYVSDEDSDTSSSHEDAATITLRHLTVWDSLGLVADLLSFIEFTEDFTFHGELGVDEETPDTIEAFFQEIERHLQASQWVIRRASLLVNHKDFLTLSCFDQDGSTPFLFIEGQEIPDETKEALLDGMQTISFGTVQRLLTDAFTDMAKWKDCCFRSLESLQELDIRNHESTDAFLRFLVSDADAARQSNDWNSISFPALKKVTFRGVQHHRHIEWIKSMAGVVFTVRALHGFEVEEFALYCGNTMDDGLHHLPDWLITE</sequence>
<dbReference type="Proteomes" id="UP000308600">
    <property type="component" value="Unassembled WGS sequence"/>
</dbReference>